<dbReference type="SMART" id="SM00906">
    <property type="entry name" value="Fungal_trans"/>
    <property type="match status" value="1"/>
</dbReference>
<dbReference type="GO" id="GO:0000981">
    <property type="term" value="F:DNA-binding transcription factor activity, RNA polymerase II-specific"/>
    <property type="evidence" value="ECO:0007669"/>
    <property type="project" value="InterPro"/>
</dbReference>
<dbReference type="Pfam" id="PF04082">
    <property type="entry name" value="Fungal_trans"/>
    <property type="match status" value="1"/>
</dbReference>
<proteinExistence type="predicted"/>
<feature type="region of interest" description="Disordered" evidence="6">
    <location>
        <begin position="125"/>
        <end position="144"/>
    </location>
</feature>
<evidence type="ECO:0000256" key="6">
    <source>
        <dbReference type="SAM" id="MobiDB-lite"/>
    </source>
</evidence>
<evidence type="ECO:0000256" key="5">
    <source>
        <dbReference type="ARBA" id="ARBA00023242"/>
    </source>
</evidence>
<dbReference type="PANTHER" id="PTHR47424:SF3">
    <property type="entry name" value="REGULATORY PROTEIN GAL4"/>
    <property type="match status" value="1"/>
</dbReference>
<dbReference type="CDD" id="cd00067">
    <property type="entry name" value="GAL4"/>
    <property type="match status" value="1"/>
</dbReference>
<keyword evidence="4" id="KW-0804">Transcription</keyword>
<evidence type="ECO:0000313" key="9">
    <source>
        <dbReference type="Proteomes" id="UP001172673"/>
    </source>
</evidence>
<dbReference type="GO" id="GO:0005634">
    <property type="term" value="C:nucleus"/>
    <property type="evidence" value="ECO:0007669"/>
    <property type="project" value="TreeGrafter"/>
</dbReference>
<keyword evidence="5" id="KW-0539">Nucleus</keyword>
<feature type="region of interest" description="Disordered" evidence="6">
    <location>
        <begin position="1"/>
        <end position="56"/>
    </location>
</feature>
<dbReference type="Gene3D" id="4.10.240.10">
    <property type="entry name" value="Zn(2)-C6 fungal-type DNA-binding domain"/>
    <property type="match status" value="1"/>
</dbReference>
<comment type="caution">
    <text evidence="8">The sequence shown here is derived from an EMBL/GenBank/DDBJ whole genome shotgun (WGS) entry which is preliminary data.</text>
</comment>
<evidence type="ECO:0000259" key="7">
    <source>
        <dbReference type="PROSITE" id="PS50048"/>
    </source>
</evidence>
<accession>A0AA38XP52</accession>
<dbReference type="GO" id="GO:0000435">
    <property type="term" value="P:positive regulation of transcription from RNA polymerase II promoter by galactose"/>
    <property type="evidence" value="ECO:0007669"/>
    <property type="project" value="TreeGrafter"/>
</dbReference>
<sequence length="775" mass="85935">MDTGDSPATAIAAPDASVRAEEPSITSSGNNGTKVTTTLSQGSIAQSADAEQPLRKRRRIAHACNPCRDRKMRCDGKRPMCTGCVKRWRGHLCVYEPSNFLKPGQVDLVAARKCLLPKGSYALSTEQDSDKIEPASSSSEQRNVDPLGLASAVAEPARWNLLAGTSDEAHRATVGGLPETPLSCESLPADALTVVPNGKGLATYGGSSAIALTTSLVQTLNSMHDSAKPPRLLFLVDEKTISQQKLRHQPRSASHQPFALPTRSAADRYVKSFFEFVHPIFPVLHRPSFYERYYRFWTGETESSIDDDHADSDSSIFLSTTHMIFALGCLYSDANATESRNGVANQFYQSSRKVFSSDAVDNMPFAGIQLLLLQAVYLQSTAYANRCWNIIGAAIRGAQSLGLHVDSVDVARGGQLQREMRRRVWHACIIFDRLLALVFNRPVMIQATSESPLPQAIDDEYLLETTEGTQPASQESRMNLFIFSIKLWNILHDILSTFYSGSRNSCFVDEVEVHGWSTTWLYDLLKLDNALDDLQSSLPESLKLEKLEAAALQVQDSDRLQIYVFHSRFLYIRALLLRPVLLVMTHHWRDFNIGSSKSASLQQDVMIRICAHCVSTVTELVDLKYRGLQDSYSGPPWNTVHYIFVAAIAIATAQLCPIADPVFQQSALKETWDRCISILEHLKAEVEAATTALHVLSIVGKRICSLQTHNIQGEDPSTLPQVQNESSSEPAHAHHSTQAEFLLETPDLHEGIGEPFGDAWLSMEMNNLDWFDIEL</sequence>
<dbReference type="GO" id="GO:0008270">
    <property type="term" value="F:zinc ion binding"/>
    <property type="evidence" value="ECO:0007669"/>
    <property type="project" value="InterPro"/>
</dbReference>
<dbReference type="AlphaFoldDB" id="A0AA38XP52"/>
<evidence type="ECO:0000256" key="2">
    <source>
        <dbReference type="ARBA" id="ARBA00023015"/>
    </source>
</evidence>
<dbReference type="Pfam" id="PF00172">
    <property type="entry name" value="Zn_clus"/>
    <property type="match status" value="1"/>
</dbReference>
<feature type="region of interest" description="Disordered" evidence="6">
    <location>
        <begin position="714"/>
        <end position="738"/>
    </location>
</feature>
<organism evidence="8 9">
    <name type="scientific">Cladophialophora chaetospira</name>
    <dbReference type="NCBI Taxonomy" id="386627"/>
    <lineage>
        <taxon>Eukaryota</taxon>
        <taxon>Fungi</taxon>
        <taxon>Dikarya</taxon>
        <taxon>Ascomycota</taxon>
        <taxon>Pezizomycotina</taxon>
        <taxon>Eurotiomycetes</taxon>
        <taxon>Chaetothyriomycetidae</taxon>
        <taxon>Chaetothyriales</taxon>
        <taxon>Herpotrichiellaceae</taxon>
        <taxon>Cladophialophora</taxon>
    </lineage>
</organism>
<keyword evidence="1" id="KW-0479">Metal-binding</keyword>
<keyword evidence="2" id="KW-0805">Transcription regulation</keyword>
<feature type="domain" description="Zn(2)-C6 fungal-type" evidence="7">
    <location>
        <begin position="63"/>
        <end position="95"/>
    </location>
</feature>
<dbReference type="SUPFAM" id="SSF57701">
    <property type="entry name" value="Zn2/Cys6 DNA-binding domain"/>
    <property type="match status" value="1"/>
</dbReference>
<dbReference type="InterPro" id="IPR007219">
    <property type="entry name" value="XnlR_reg_dom"/>
</dbReference>
<feature type="compositionally biased region" description="Polar residues" evidence="6">
    <location>
        <begin position="24"/>
        <end position="46"/>
    </location>
</feature>
<evidence type="ECO:0000313" key="8">
    <source>
        <dbReference type="EMBL" id="KAJ9616544.1"/>
    </source>
</evidence>
<keyword evidence="3" id="KW-0238">DNA-binding</keyword>
<dbReference type="GO" id="GO:0006351">
    <property type="term" value="P:DNA-templated transcription"/>
    <property type="evidence" value="ECO:0007669"/>
    <property type="project" value="InterPro"/>
</dbReference>
<evidence type="ECO:0000256" key="1">
    <source>
        <dbReference type="ARBA" id="ARBA00022723"/>
    </source>
</evidence>
<keyword evidence="9" id="KW-1185">Reference proteome</keyword>
<dbReference type="PROSITE" id="PS00463">
    <property type="entry name" value="ZN2_CY6_FUNGAL_1"/>
    <property type="match status" value="1"/>
</dbReference>
<dbReference type="InterPro" id="IPR001138">
    <property type="entry name" value="Zn2Cys6_DnaBD"/>
</dbReference>
<dbReference type="SMART" id="SM00066">
    <property type="entry name" value="GAL4"/>
    <property type="match status" value="1"/>
</dbReference>
<dbReference type="PANTHER" id="PTHR47424">
    <property type="entry name" value="REGULATORY PROTEIN GAL4"/>
    <property type="match status" value="1"/>
</dbReference>
<dbReference type="InterPro" id="IPR051127">
    <property type="entry name" value="Fungal_SecMet_Regulators"/>
</dbReference>
<gene>
    <name evidence="8" type="ORF">H2200_000263</name>
</gene>
<dbReference type="Proteomes" id="UP001172673">
    <property type="component" value="Unassembled WGS sequence"/>
</dbReference>
<reference evidence="8" key="1">
    <citation type="submission" date="2022-10" db="EMBL/GenBank/DDBJ databases">
        <title>Culturing micro-colonial fungi from biological soil crusts in the Mojave desert and describing Neophaeococcomyces mojavensis, and introducing the new genera and species Taxawa tesnikishii.</title>
        <authorList>
            <person name="Kurbessoian T."/>
            <person name="Stajich J.E."/>
        </authorList>
    </citation>
    <scope>NUCLEOTIDE SEQUENCE</scope>
    <source>
        <strain evidence="8">TK_41</strain>
    </source>
</reference>
<dbReference type="GO" id="GO:0000978">
    <property type="term" value="F:RNA polymerase II cis-regulatory region sequence-specific DNA binding"/>
    <property type="evidence" value="ECO:0007669"/>
    <property type="project" value="TreeGrafter"/>
</dbReference>
<dbReference type="InterPro" id="IPR036864">
    <property type="entry name" value="Zn2-C6_fun-type_DNA-bd_sf"/>
</dbReference>
<evidence type="ECO:0000256" key="3">
    <source>
        <dbReference type="ARBA" id="ARBA00023125"/>
    </source>
</evidence>
<dbReference type="EMBL" id="JAPDRK010000001">
    <property type="protein sequence ID" value="KAJ9616544.1"/>
    <property type="molecule type" value="Genomic_DNA"/>
</dbReference>
<dbReference type="CDD" id="cd12148">
    <property type="entry name" value="fungal_TF_MHR"/>
    <property type="match status" value="1"/>
</dbReference>
<protein>
    <recommendedName>
        <fullName evidence="7">Zn(2)-C6 fungal-type domain-containing protein</fullName>
    </recommendedName>
</protein>
<evidence type="ECO:0000256" key="4">
    <source>
        <dbReference type="ARBA" id="ARBA00023163"/>
    </source>
</evidence>
<name>A0AA38XP52_9EURO</name>
<dbReference type="PROSITE" id="PS50048">
    <property type="entry name" value="ZN2_CY6_FUNGAL_2"/>
    <property type="match status" value="1"/>
</dbReference>